<keyword evidence="4 10" id="KW-0547">Nucleotide-binding</keyword>
<dbReference type="PROSITE" id="PS00871">
    <property type="entry name" value="CLPAB_2"/>
    <property type="match status" value="1"/>
</dbReference>
<dbReference type="NCBIfam" id="TIGR03346">
    <property type="entry name" value="chaperone_ClpB"/>
    <property type="match status" value="1"/>
</dbReference>
<dbReference type="CDD" id="cd19499">
    <property type="entry name" value="RecA-like_ClpB_Hsp104-like"/>
    <property type="match status" value="1"/>
</dbReference>
<comment type="subunit">
    <text evidence="11">Homohexamer; The oligomerization is ATP-dependent.</text>
</comment>
<dbReference type="PRINTS" id="PR00300">
    <property type="entry name" value="CLPPROTEASEA"/>
</dbReference>
<dbReference type="InterPro" id="IPR027417">
    <property type="entry name" value="P-loop_NTPase"/>
</dbReference>
<evidence type="ECO:0000256" key="10">
    <source>
        <dbReference type="RuleBase" id="RU004432"/>
    </source>
</evidence>
<dbReference type="Gene3D" id="1.10.8.60">
    <property type="match status" value="1"/>
</dbReference>
<dbReference type="AlphaFoldDB" id="A0A0B7I4V7"/>
<dbReference type="SMART" id="SM00382">
    <property type="entry name" value="AAA"/>
    <property type="match status" value="2"/>
</dbReference>
<dbReference type="FunFam" id="3.40.50.300:FF:000025">
    <property type="entry name" value="ATP-dependent Clp protease subunit"/>
    <property type="match status" value="1"/>
</dbReference>
<dbReference type="CDD" id="cd00009">
    <property type="entry name" value="AAA"/>
    <property type="match status" value="1"/>
</dbReference>
<dbReference type="InterPro" id="IPR003959">
    <property type="entry name" value="ATPase_AAA_core"/>
</dbReference>
<evidence type="ECO:0000313" key="14">
    <source>
        <dbReference type="Proteomes" id="UP000045051"/>
    </source>
</evidence>
<dbReference type="GO" id="GO:0016887">
    <property type="term" value="F:ATP hydrolysis activity"/>
    <property type="evidence" value="ECO:0007669"/>
    <property type="project" value="InterPro"/>
</dbReference>
<keyword evidence="3 9" id="KW-0677">Repeat</keyword>
<evidence type="ECO:0000256" key="9">
    <source>
        <dbReference type="PROSITE-ProRule" id="PRU01251"/>
    </source>
</evidence>
<dbReference type="Proteomes" id="UP000045051">
    <property type="component" value="Unassembled WGS sequence"/>
</dbReference>
<dbReference type="InterPro" id="IPR004176">
    <property type="entry name" value="Clp_R_N"/>
</dbReference>
<accession>A0A0B7I4V7</accession>
<organism evidence="13 14">
    <name type="scientific">Capnocytophaga canis</name>
    <dbReference type="NCBI Taxonomy" id="1848903"/>
    <lineage>
        <taxon>Bacteria</taxon>
        <taxon>Pseudomonadati</taxon>
        <taxon>Bacteroidota</taxon>
        <taxon>Flavobacteriia</taxon>
        <taxon>Flavobacteriales</taxon>
        <taxon>Flavobacteriaceae</taxon>
        <taxon>Capnocytophaga</taxon>
    </lineage>
</organism>
<protein>
    <recommendedName>
        <fullName evidence="2 11">Chaperone protein ClpB</fullName>
    </recommendedName>
</protein>
<dbReference type="InterPro" id="IPR003593">
    <property type="entry name" value="AAA+_ATPase"/>
</dbReference>
<keyword evidence="5 10" id="KW-0067">ATP-binding</keyword>
<evidence type="ECO:0000256" key="11">
    <source>
        <dbReference type="RuleBase" id="RU362034"/>
    </source>
</evidence>
<dbReference type="PANTHER" id="PTHR11638">
    <property type="entry name" value="ATP-DEPENDENT CLP PROTEASE"/>
    <property type="match status" value="1"/>
</dbReference>
<dbReference type="Pfam" id="PF02861">
    <property type="entry name" value="Clp_N"/>
    <property type="match status" value="1"/>
</dbReference>
<dbReference type="SUPFAM" id="SSF52540">
    <property type="entry name" value="P-loop containing nucleoside triphosphate hydrolases"/>
    <property type="match status" value="2"/>
</dbReference>
<dbReference type="GO" id="GO:0034605">
    <property type="term" value="P:cellular response to heat"/>
    <property type="evidence" value="ECO:0007669"/>
    <property type="project" value="TreeGrafter"/>
</dbReference>
<dbReference type="InterPro" id="IPR017730">
    <property type="entry name" value="Chaperonin_ClpB"/>
</dbReference>
<evidence type="ECO:0000256" key="8">
    <source>
        <dbReference type="ARBA" id="ARBA00026057"/>
    </source>
</evidence>
<dbReference type="Pfam" id="PF17871">
    <property type="entry name" value="AAA_lid_9"/>
    <property type="match status" value="1"/>
</dbReference>
<comment type="function">
    <text evidence="11">Part of a stress-induced multi-chaperone system, it is involved in the recovery of the cell from heat-induced damage, in cooperation with DnaK, DnaJ and GrpE.</text>
</comment>
<dbReference type="InterPro" id="IPR018368">
    <property type="entry name" value="ClpA/B_CS1"/>
</dbReference>
<dbReference type="PROSITE" id="PS51903">
    <property type="entry name" value="CLP_R"/>
    <property type="match status" value="1"/>
</dbReference>
<evidence type="ECO:0000256" key="7">
    <source>
        <dbReference type="ARBA" id="ARBA00023186"/>
    </source>
</evidence>
<evidence type="ECO:0000256" key="5">
    <source>
        <dbReference type="ARBA" id="ARBA00022840"/>
    </source>
</evidence>
<keyword evidence="11" id="KW-0963">Cytoplasm</keyword>
<evidence type="ECO:0000256" key="4">
    <source>
        <dbReference type="ARBA" id="ARBA00022741"/>
    </source>
</evidence>
<keyword evidence="7 10" id="KW-0143">Chaperone</keyword>
<dbReference type="RefSeq" id="WP_042343941.1">
    <property type="nucleotide sequence ID" value="NZ_CDOI01000133.1"/>
</dbReference>
<dbReference type="Pfam" id="PF10431">
    <property type="entry name" value="ClpB_D2-small"/>
    <property type="match status" value="1"/>
</dbReference>
<dbReference type="Gene3D" id="3.40.50.300">
    <property type="entry name" value="P-loop containing nucleotide triphosphate hydrolases"/>
    <property type="match status" value="3"/>
</dbReference>
<keyword evidence="6 11" id="KW-0175">Coiled coil</keyword>
<dbReference type="PANTHER" id="PTHR11638:SF18">
    <property type="entry name" value="HEAT SHOCK PROTEIN 104"/>
    <property type="match status" value="1"/>
</dbReference>
<dbReference type="SMART" id="SM01086">
    <property type="entry name" value="ClpB_D2-small"/>
    <property type="match status" value="1"/>
</dbReference>
<dbReference type="Pfam" id="PF00004">
    <property type="entry name" value="AAA"/>
    <property type="match status" value="1"/>
</dbReference>
<dbReference type="InterPro" id="IPR041546">
    <property type="entry name" value="ClpA/ClpB_AAA_lid"/>
</dbReference>
<keyword evidence="11" id="KW-0346">Stress response</keyword>
<dbReference type="EMBL" id="CDOI01000133">
    <property type="protein sequence ID" value="CEN45167.1"/>
    <property type="molecule type" value="Genomic_DNA"/>
</dbReference>
<dbReference type="Gene3D" id="1.10.1780.10">
    <property type="entry name" value="Clp, N-terminal domain"/>
    <property type="match status" value="1"/>
</dbReference>
<comment type="subunit">
    <text evidence="8">Homohexamer. The oligomerization is ATP-dependent.</text>
</comment>
<feature type="coiled-coil region" evidence="11">
    <location>
        <begin position="410"/>
        <end position="528"/>
    </location>
</feature>
<dbReference type="InterPro" id="IPR050130">
    <property type="entry name" value="ClpA_ClpB"/>
</dbReference>
<dbReference type="GO" id="GO:0005737">
    <property type="term" value="C:cytoplasm"/>
    <property type="evidence" value="ECO:0007669"/>
    <property type="project" value="UniProtKB-SubCell"/>
</dbReference>
<dbReference type="InterPro" id="IPR036628">
    <property type="entry name" value="Clp_N_dom_sf"/>
</dbReference>
<sequence>MNFNNYTIKSQEAIQRAQQIAQGYGHQDLQIEHIFKGIEEVDNNVLPFLLKKLNVNVSMLNQNVQKALDSYAKVSGGSMSLSRESAEMLNKASNIAKEMNDEYVSVEHLLLAILKTKNKVSQSLKDQGVTEKELEKAISELRKGERVTSASAEETYNSLNKYAKNLNQLADSGKLDPVIGRDEEIRRVLQILSRRTKNNPMLVGEPGVGKTAIAEGLAHRIVQGDVPENLKDKIIFSLDMGALIAGAKYKGEFEERLKSVVKEVTTSDGNIILFIDEIHTLVGAGGGEGAMDAANILKPALARGELRAIGATTLDEYQKYFEKDKALERRFQKVMVEEPDTESAISILRGIKEKYETHHKVRIKDEAIIAAVELSERYITNRFLPDKAIDLMDEAASKLRMEINSKPEELDVLDRKIMQLEIEIEAIKRENDTEKLKTLNADLANFKEERNHIFAQWQSEKTLVDEVQKVKTNIENYKLEAEKAEREGNYGKVAELRYGKIKEEQDKLETLQKELDNQKDKALVKEEVTRENISEVIAKWTGIPVTKMMQGEREKLLHLEEELHKRVVGQEEAIEVVSDAIRRSRAGLQDVKKPIGSFLFLGTTGIGKTELAKALAEYLFDDENAMTRIDMSEYQERHSVSRLIGAPPGYVGYDEGGQLTEAVRRRPYSVVLLDEIEKAHPDTFNILLQVLDEGRLTDNKGRTADFKNTIIIMTSNIGSHLIQESFENHSKDIEKATELAKNAVLQLLKQSVRPEFINRIDDIVMFTPLSKANIKEIVQLQFRNIIRLVARENIVLDATPEAIDYLAEKGYDPEFGARPVKRVLQKELLNKLSKEILQGNITTNSVILVDSFNSQLVFRNIK</sequence>
<evidence type="ECO:0000313" key="13">
    <source>
        <dbReference type="EMBL" id="CEN45167.1"/>
    </source>
</evidence>
<dbReference type="InterPro" id="IPR001270">
    <property type="entry name" value="ClpA/B"/>
</dbReference>
<dbReference type="FunFam" id="3.40.50.300:FF:000120">
    <property type="entry name" value="ATP-dependent chaperone ClpB"/>
    <property type="match status" value="1"/>
</dbReference>
<dbReference type="GO" id="GO:0005524">
    <property type="term" value="F:ATP binding"/>
    <property type="evidence" value="ECO:0007669"/>
    <property type="project" value="UniProtKB-UniRule"/>
</dbReference>
<evidence type="ECO:0000256" key="1">
    <source>
        <dbReference type="ARBA" id="ARBA00008675"/>
    </source>
</evidence>
<dbReference type="InterPro" id="IPR019489">
    <property type="entry name" value="Clp_ATPase_C"/>
</dbReference>
<dbReference type="PROSITE" id="PS00870">
    <property type="entry name" value="CLPAB_1"/>
    <property type="match status" value="1"/>
</dbReference>
<dbReference type="SUPFAM" id="SSF81923">
    <property type="entry name" value="Double Clp-N motif"/>
    <property type="match status" value="1"/>
</dbReference>
<keyword evidence="14" id="KW-1185">Reference proteome</keyword>
<gene>
    <name evidence="11 13" type="primary">clpB</name>
    <name evidence="13" type="ORF">CCAND38_230004</name>
</gene>
<dbReference type="InterPro" id="IPR028299">
    <property type="entry name" value="ClpA/B_CS2"/>
</dbReference>
<comment type="subcellular location">
    <subcellularLocation>
        <location evidence="11">Cytoplasm</location>
    </subcellularLocation>
</comment>
<evidence type="ECO:0000256" key="3">
    <source>
        <dbReference type="ARBA" id="ARBA00022737"/>
    </source>
</evidence>
<name>A0A0B7I4V7_9FLAO</name>
<dbReference type="FunFam" id="3.40.50.300:FF:000010">
    <property type="entry name" value="Chaperone clpB 1, putative"/>
    <property type="match status" value="1"/>
</dbReference>
<dbReference type="Pfam" id="PF07724">
    <property type="entry name" value="AAA_2"/>
    <property type="match status" value="1"/>
</dbReference>
<evidence type="ECO:0000256" key="6">
    <source>
        <dbReference type="ARBA" id="ARBA00023054"/>
    </source>
</evidence>
<evidence type="ECO:0000256" key="2">
    <source>
        <dbReference type="ARBA" id="ARBA00017574"/>
    </source>
</evidence>
<proteinExistence type="inferred from homology"/>
<dbReference type="GO" id="GO:0042026">
    <property type="term" value="P:protein refolding"/>
    <property type="evidence" value="ECO:0007669"/>
    <property type="project" value="UniProtKB-UniRule"/>
</dbReference>
<reference evidence="13 14" key="1">
    <citation type="submission" date="2015-01" db="EMBL/GenBank/DDBJ databases">
        <authorList>
            <person name="Xiang T."/>
            <person name="Song Y."/>
            <person name="Huang L."/>
            <person name="Wang B."/>
            <person name="Wu P."/>
        </authorList>
    </citation>
    <scope>NUCLEOTIDE SEQUENCE [LARGE SCALE GENOMIC DNA]</scope>
    <source>
        <strain evidence="13 14">CcD38</strain>
    </source>
</reference>
<evidence type="ECO:0000259" key="12">
    <source>
        <dbReference type="PROSITE" id="PS51903"/>
    </source>
</evidence>
<comment type="similarity">
    <text evidence="1 10">Belongs to the ClpA/ClpB family.</text>
</comment>
<feature type="domain" description="Clp R" evidence="12">
    <location>
        <begin position="3"/>
        <end position="144"/>
    </location>
</feature>